<dbReference type="PROSITE" id="PS01096">
    <property type="entry name" value="PPIC_PPIASE_1"/>
    <property type="match status" value="1"/>
</dbReference>
<evidence type="ECO:0000256" key="2">
    <source>
        <dbReference type="ARBA" id="ARBA00022737"/>
    </source>
</evidence>
<feature type="domain" description="PpiC" evidence="8">
    <location>
        <begin position="167"/>
        <end position="268"/>
    </location>
</feature>
<dbReference type="HAMAP" id="MF_01183">
    <property type="entry name" value="Chaperone_SurA"/>
    <property type="match status" value="1"/>
</dbReference>
<proteinExistence type="inferred from homology"/>
<keyword evidence="2 7" id="KW-0677">Repeat</keyword>
<dbReference type="Gene3D" id="3.10.50.40">
    <property type="match status" value="2"/>
</dbReference>
<keyword evidence="10" id="KW-1185">Reference proteome</keyword>
<dbReference type="Pfam" id="PF00639">
    <property type="entry name" value="Rotamase"/>
    <property type="match status" value="2"/>
</dbReference>
<dbReference type="Gene3D" id="1.10.4030.10">
    <property type="entry name" value="Porin chaperone SurA, peptide-binding domain"/>
    <property type="match status" value="1"/>
</dbReference>
<dbReference type="RefSeq" id="WP_200242185.1">
    <property type="nucleotide sequence ID" value="NZ_NRRV01000091.1"/>
</dbReference>
<keyword evidence="1 7" id="KW-0732">Signal</keyword>
<dbReference type="EC" id="5.2.1.8" evidence="7"/>
<dbReference type="InterPro" id="IPR023058">
    <property type="entry name" value="PPIase_PpiC_CS"/>
</dbReference>
<keyword evidence="5 7" id="KW-0143">Chaperone</keyword>
<evidence type="ECO:0000313" key="9">
    <source>
        <dbReference type="EMBL" id="MBK1633520.1"/>
    </source>
</evidence>
<feature type="domain" description="PpiC" evidence="8">
    <location>
        <begin position="277"/>
        <end position="376"/>
    </location>
</feature>
<feature type="signal peptide" evidence="7">
    <location>
        <begin position="1"/>
        <end position="17"/>
    </location>
</feature>
<protein>
    <recommendedName>
        <fullName evidence="7">Chaperone SurA</fullName>
    </recommendedName>
    <alternativeName>
        <fullName evidence="7">Peptidyl-prolyl cis-trans isomerase SurA</fullName>
        <shortName evidence="7">PPIase SurA</shortName>
        <ecNumber evidence="7">5.2.1.8</ecNumber>
    </alternativeName>
    <alternativeName>
        <fullName evidence="7">Rotamase SurA</fullName>
    </alternativeName>
</protein>
<reference evidence="9 10" key="1">
    <citation type="journal article" date="2020" name="Microorganisms">
        <title>Osmotic Adaptation and Compatible Solute Biosynthesis of Phototrophic Bacteria as Revealed from Genome Analyses.</title>
        <authorList>
            <person name="Imhoff J.F."/>
            <person name="Rahn T."/>
            <person name="Kunzel S."/>
            <person name="Keller A."/>
            <person name="Neulinger S.C."/>
        </authorList>
    </citation>
    <scope>NUCLEOTIDE SEQUENCE [LARGE SCALE GENOMIC DNA]</scope>
    <source>
        <strain evidence="9 10">DSM 6210</strain>
    </source>
</reference>
<evidence type="ECO:0000256" key="3">
    <source>
        <dbReference type="ARBA" id="ARBA00022764"/>
    </source>
</evidence>
<dbReference type="SUPFAM" id="SSF109998">
    <property type="entry name" value="Triger factor/SurA peptide-binding domain-like"/>
    <property type="match status" value="1"/>
</dbReference>
<keyword evidence="3 7" id="KW-0574">Periplasm</keyword>
<dbReference type="PROSITE" id="PS50198">
    <property type="entry name" value="PPIC_PPIASE_2"/>
    <property type="match status" value="2"/>
</dbReference>
<dbReference type="InterPro" id="IPR050280">
    <property type="entry name" value="OMP_Chaperone_SurA"/>
</dbReference>
<dbReference type="InterPro" id="IPR000297">
    <property type="entry name" value="PPIase_PpiC"/>
</dbReference>
<comment type="domain">
    <text evidence="7">The PPIase activity resides only in the second parvulin domain. The N-terminal region and the C-terminal tail are necessary and sufficient for the chaperone activity of SurA. The PPIase activity is dispensable for SurA to function as a chaperone. The N-terminal region and the C-terminal tail are also required for porin recognition.</text>
</comment>
<evidence type="ECO:0000256" key="6">
    <source>
        <dbReference type="ARBA" id="ARBA00023235"/>
    </source>
</evidence>
<evidence type="ECO:0000256" key="1">
    <source>
        <dbReference type="ARBA" id="ARBA00022729"/>
    </source>
</evidence>
<dbReference type="InterPro" id="IPR015391">
    <property type="entry name" value="SurA_N"/>
</dbReference>
<dbReference type="Proteomes" id="UP000748752">
    <property type="component" value="Unassembled WGS sequence"/>
</dbReference>
<dbReference type="Pfam" id="PF09312">
    <property type="entry name" value="SurA_N"/>
    <property type="match status" value="1"/>
</dbReference>
<dbReference type="InterPro" id="IPR023034">
    <property type="entry name" value="PPIase_SurA"/>
</dbReference>
<dbReference type="PANTHER" id="PTHR47637">
    <property type="entry name" value="CHAPERONE SURA"/>
    <property type="match status" value="1"/>
</dbReference>
<comment type="catalytic activity">
    <reaction evidence="7">
        <text>[protein]-peptidylproline (omega=180) = [protein]-peptidylproline (omega=0)</text>
        <dbReference type="Rhea" id="RHEA:16237"/>
        <dbReference type="Rhea" id="RHEA-COMP:10747"/>
        <dbReference type="Rhea" id="RHEA-COMP:10748"/>
        <dbReference type="ChEBI" id="CHEBI:83833"/>
        <dbReference type="ChEBI" id="CHEBI:83834"/>
        <dbReference type="EC" id="5.2.1.8"/>
    </reaction>
</comment>
<dbReference type="InterPro" id="IPR027304">
    <property type="entry name" value="Trigger_fact/SurA_dom_sf"/>
</dbReference>
<evidence type="ECO:0000256" key="7">
    <source>
        <dbReference type="HAMAP-Rule" id="MF_01183"/>
    </source>
</evidence>
<keyword evidence="6 7" id="KW-0413">Isomerase</keyword>
<gene>
    <name evidence="7" type="primary">surA</name>
    <name evidence="9" type="ORF">CKO31_22790</name>
</gene>
<dbReference type="InterPro" id="IPR046357">
    <property type="entry name" value="PPIase_dom_sf"/>
</dbReference>
<evidence type="ECO:0000313" key="10">
    <source>
        <dbReference type="Proteomes" id="UP000748752"/>
    </source>
</evidence>
<comment type="subcellular location">
    <subcellularLocation>
        <location evidence="7">Periplasm</location>
    </subcellularLocation>
    <text evidence="7">Is capable of associating with the outer membrane.</text>
</comment>
<evidence type="ECO:0000256" key="5">
    <source>
        <dbReference type="ARBA" id="ARBA00023186"/>
    </source>
</evidence>
<accession>A0ABS1CNQ9</accession>
<evidence type="ECO:0000256" key="4">
    <source>
        <dbReference type="ARBA" id="ARBA00023110"/>
    </source>
</evidence>
<keyword evidence="4 7" id="KW-0697">Rotamase</keyword>
<dbReference type="EMBL" id="NRRV01000091">
    <property type="protein sequence ID" value="MBK1633520.1"/>
    <property type="molecule type" value="Genomic_DNA"/>
</dbReference>
<organism evidence="9 10">
    <name type="scientific">Thiohalocapsa halophila</name>
    <dbReference type="NCBI Taxonomy" id="69359"/>
    <lineage>
        <taxon>Bacteria</taxon>
        <taxon>Pseudomonadati</taxon>
        <taxon>Pseudomonadota</taxon>
        <taxon>Gammaproteobacteria</taxon>
        <taxon>Chromatiales</taxon>
        <taxon>Chromatiaceae</taxon>
        <taxon>Thiohalocapsa</taxon>
    </lineage>
</organism>
<comment type="caution">
    <text evidence="9">The sequence shown here is derived from an EMBL/GenBank/DDBJ whole genome shotgun (WGS) entry which is preliminary data.</text>
</comment>
<dbReference type="PANTHER" id="PTHR47637:SF1">
    <property type="entry name" value="CHAPERONE SURA"/>
    <property type="match status" value="1"/>
</dbReference>
<sequence precursor="true">MLLLCTLLALAGSPALASRPLDSIVAVVNNDVIVHSELQAEIDLVLPELQARGTNIPSREVLEKQVLERLILKRLQVQQAEQLGIEVDEETLTEALNGIAARNGLSLEELRLTLEQNGVDFDNFREDTRSQILTSQLQQQAVMRNIRVSDAEVDRFLEQEADTLIQRREVKLQHILVALPDGPTASQVAAARSKAQGLLRRLRDGADFASIAAAQSDGRRALDGGDLGWFPMAEVPTLAVEASQTLAKGEVTDPIKSPSGFHLIKIADIKGDDPEPVRQTQARHILIRTNEMVSEDDARRRLEQLRLRILGGDDFATLARAHSDDTGTALKGGDLGWVDPGDTVPEFEEAMDALAPGEVSQPFRSPFGWHIVQVQERRQQDTTDELLRMKAEAALRQRKAEEATDIWLRQLRDEAYVDLRLDQGDY</sequence>
<dbReference type="SUPFAM" id="SSF54534">
    <property type="entry name" value="FKBP-like"/>
    <property type="match status" value="2"/>
</dbReference>
<name>A0ABS1CNQ9_9GAMM</name>
<comment type="function">
    <text evidence="7">Chaperone involved in the correct folding and assembly of outer membrane proteins. Recognizes specific patterns of aromatic residues and the orientation of their side chains, which are found more frequently in integral outer membrane proteins. May act in both early periplasmic and late outer membrane-associated steps of protein maturation.</text>
</comment>
<feature type="chain" id="PRO_5044921571" description="Chaperone SurA" evidence="7">
    <location>
        <begin position="18"/>
        <end position="426"/>
    </location>
</feature>
<evidence type="ECO:0000259" key="8">
    <source>
        <dbReference type="PROSITE" id="PS50198"/>
    </source>
</evidence>